<dbReference type="Proteomes" id="UP000320386">
    <property type="component" value="Chromosome"/>
</dbReference>
<evidence type="ECO:0000256" key="3">
    <source>
        <dbReference type="ARBA" id="ARBA00022741"/>
    </source>
</evidence>
<dbReference type="CDD" id="cd06195">
    <property type="entry name" value="FNR1"/>
    <property type="match status" value="1"/>
</dbReference>
<feature type="domain" description="FAD-binding FR-type" evidence="4">
    <location>
        <begin position="4"/>
        <end position="117"/>
    </location>
</feature>
<dbReference type="PANTHER" id="PTHR47878">
    <property type="entry name" value="OXIDOREDUCTASE FAD/NAD(P)-BINDING DOMAIN PROTEIN"/>
    <property type="match status" value="1"/>
</dbReference>
<dbReference type="InterPro" id="IPR051930">
    <property type="entry name" value="FNR_type-1"/>
</dbReference>
<dbReference type="PRINTS" id="PR00371">
    <property type="entry name" value="FPNCR"/>
</dbReference>
<dbReference type="InterPro" id="IPR039261">
    <property type="entry name" value="FNR_nucleotide-bd"/>
</dbReference>
<dbReference type="PROSITE" id="PS51384">
    <property type="entry name" value="FAD_FR"/>
    <property type="match status" value="1"/>
</dbReference>
<dbReference type="Gene3D" id="3.40.50.80">
    <property type="entry name" value="Nucleotide-binding domain of ferredoxin-NADP reductase (FNR) module"/>
    <property type="match status" value="1"/>
</dbReference>
<dbReference type="InterPro" id="IPR001433">
    <property type="entry name" value="OxRdtase_FAD/NAD-bd"/>
</dbReference>
<proteinExistence type="inferred from homology"/>
<dbReference type="GO" id="GO:0004324">
    <property type="term" value="F:ferredoxin-NADP+ reductase activity"/>
    <property type="evidence" value="ECO:0007669"/>
    <property type="project" value="UniProtKB-EC"/>
</dbReference>
<dbReference type="SUPFAM" id="SSF63380">
    <property type="entry name" value="Riboflavin synthase domain-like"/>
    <property type="match status" value="1"/>
</dbReference>
<protein>
    <recommendedName>
        <fullName evidence="2">ferredoxin--NADP(+) reductase</fullName>
        <ecNumber evidence="2">1.18.1.2</ecNumber>
    </recommendedName>
</protein>
<keyword evidence="3" id="KW-0547">Nucleotide-binding</keyword>
<dbReference type="Pfam" id="PF00175">
    <property type="entry name" value="NAD_binding_1"/>
    <property type="match status" value="1"/>
</dbReference>
<dbReference type="SUPFAM" id="SSF52343">
    <property type="entry name" value="Ferredoxin reductase-like, C-terminal NADP-linked domain"/>
    <property type="match status" value="1"/>
</dbReference>
<name>A0A518BTR7_9BACT</name>
<dbReference type="AlphaFoldDB" id="A0A518BTR7"/>
<dbReference type="Gene3D" id="2.40.30.10">
    <property type="entry name" value="Translation factors"/>
    <property type="match status" value="1"/>
</dbReference>
<dbReference type="RefSeq" id="WP_236254531.1">
    <property type="nucleotide sequence ID" value="NZ_CP036280.1"/>
</dbReference>
<evidence type="ECO:0000256" key="2">
    <source>
        <dbReference type="ARBA" id="ARBA00013223"/>
    </source>
</evidence>
<evidence type="ECO:0000259" key="4">
    <source>
        <dbReference type="PROSITE" id="PS51384"/>
    </source>
</evidence>
<reference evidence="5 6" key="1">
    <citation type="submission" date="2019-02" db="EMBL/GenBank/DDBJ databases">
        <title>Deep-cultivation of Planctomycetes and their phenomic and genomic characterization uncovers novel biology.</title>
        <authorList>
            <person name="Wiegand S."/>
            <person name="Jogler M."/>
            <person name="Boedeker C."/>
            <person name="Pinto D."/>
            <person name="Vollmers J."/>
            <person name="Rivas-Marin E."/>
            <person name="Kohn T."/>
            <person name="Peeters S.H."/>
            <person name="Heuer A."/>
            <person name="Rast P."/>
            <person name="Oberbeckmann S."/>
            <person name="Bunk B."/>
            <person name="Jeske O."/>
            <person name="Meyerdierks A."/>
            <person name="Storesund J.E."/>
            <person name="Kallscheuer N."/>
            <person name="Luecker S."/>
            <person name="Lage O.M."/>
            <person name="Pohl T."/>
            <person name="Merkel B.J."/>
            <person name="Hornburger P."/>
            <person name="Mueller R.-W."/>
            <person name="Bruemmer F."/>
            <person name="Labrenz M."/>
            <person name="Spormann A.M."/>
            <person name="Op den Camp H."/>
            <person name="Overmann J."/>
            <person name="Amann R."/>
            <person name="Jetten M.S.M."/>
            <person name="Mascher T."/>
            <person name="Medema M.H."/>
            <person name="Devos D.P."/>
            <person name="Kaster A.-K."/>
            <person name="Ovreas L."/>
            <person name="Rohde M."/>
            <person name="Galperin M.Y."/>
            <person name="Jogler C."/>
        </authorList>
    </citation>
    <scope>NUCLEOTIDE SEQUENCE [LARGE SCALE GENOMIC DNA]</scope>
    <source>
        <strain evidence="5 6">Pan265</strain>
    </source>
</reference>
<dbReference type="PANTHER" id="PTHR47878:SF2">
    <property type="entry name" value="OXIDOREDUCTASE FAD_NAD(P)-BINDING DOMAIN PROTEIN"/>
    <property type="match status" value="1"/>
</dbReference>
<dbReference type="InterPro" id="IPR017938">
    <property type="entry name" value="Riboflavin_synthase-like_b-brl"/>
</dbReference>
<sequence length="266" mass="30165">MSDESPYNARLIERYDFNPELAAFKVAYDDGSEIDFEPGQFTTLGLIDPDAAPNPRRKGPKLIRRAYSIASSPKVKDHIEFFIVRVDEGALTPKLWQMNVGDPIFMDAKFKGHFSLDGVPDGKDLVLVSTGTGLAPYLSMLKTYQHTGRWNKLVILHGCRVAIDLGYRDELEKIAAEDDSVIYLPMCTREPEDSDWKGLRGRVPIALDPEMYKELTGSELTPEQCHVFLCGNPAMIDQCQGELEQRGWKTKGREHPDGNLHFERYW</sequence>
<dbReference type="EMBL" id="CP036280">
    <property type="protein sequence ID" value="QDU70366.1"/>
    <property type="molecule type" value="Genomic_DNA"/>
</dbReference>
<accession>A0A518BTR7</accession>
<dbReference type="InterPro" id="IPR017927">
    <property type="entry name" value="FAD-bd_FR_type"/>
</dbReference>
<dbReference type="KEGG" id="mcad:Pan265_01920"/>
<evidence type="ECO:0000313" key="6">
    <source>
        <dbReference type="Proteomes" id="UP000320386"/>
    </source>
</evidence>
<keyword evidence="6" id="KW-1185">Reference proteome</keyword>
<evidence type="ECO:0000313" key="5">
    <source>
        <dbReference type="EMBL" id="QDU70366.1"/>
    </source>
</evidence>
<dbReference type="InterPro" id="IPR001709">
    <property type="entry name" value="Flavoprot_Pyr_Nucl_cyt_Rdtase"/>
</dbReference>
<organism evidence="5 6">
    <name type="scientific">Mucisphaera calidilacus</name>
    <dbReference type="NCBI Taxonomy" id="2527982"/>
    <lineage>
        <taxon>Bacteria</taxon>
        <taxon>Pseudomonadati</taxon>
        <taxon>Planctomycetota</taxon>
        <taxon>Phycisphaerae</taxon>
        <taxon>Phycisphaerales</taxon>
        <taxon>Phycisphaeraceae</taxon>
        <taxon>Mucisphaera</taxon>
    </lineage>
</organism>
<comment type="similarity">
    <text evidence="1">Belongs to the ferredoxin--NADP reductase type 1 family.</text>
</comment>
<gene>
    <name evidence="5" type="primary">fpr</name>
    <name evidence="5" type="ORF">Pan265_01920</name>
</gene>
<dbReference type="EC" id="1.18.1.2" evidence="2"/>
<dbReference type="GO" id="GO:0000166">
    <property type="term" value="F:nucleotide binding"/>
    <property type="evidence" value="ECO:0007669"/>
    <property type="project" value="UniProtKB-KW"/>
</dbReference>
<keyword evidence="5" id="KW-0560">Oxidoreductase</keyword>
<evidence type="ECO:0000256" key="1">
    <source>
        <dbReference type="ARBA" id="ARBA00008312"/>
    </source>
</evidence>
<dbReference type="InterPro" id="IPR033892">
    <property type="entry name" value="FNR_bac"/>
</dbReference>